<accession>A0A4V2F276</accession>
<keyword evidence="2" id="KW-1185">Reference proteome</keyword>
<comment type="caution">
    <text evidence="1">The sequence shown here is derived from an EMBL/GenBank/DDBJ whole genome shotgun (WGS) entry which is preliminary data.</text>
</comment>
<dbReference type="EMBL" id="SGXA01000001">
    <property type="protein sequence ID" value="RZS76307.1"/>
    <property type="molecule type" value="Genomic_DNA"/>
</dbReference>
<evidence type="ECO:0000313" key="1">
    <source>
        <dbReference type="EMBL" id="RZS76307.1"/>
    </source>
</evidence>
<organism evidence="1 2">
    <name type="scientific">Pseudobacter ginsenosidimutans</name>
    <dbReference type="NCBI Taxonomy" id="661488"/>
    <lineage>
        <taxon>Bacteria</taxon>
        <taxon>Pseudomonadati</taxon>
        <taxon>Bacteroidota</taxon>
        <taxon>Chitinophagia</taxon>
        <taxon>Chitinophagales</taxon>
        <taxon>Chitinophagaceae</taxon>
        <taxon>Pseudobacter</taxon>
    </lineage>
</organism>
<dbReference type="OrthoDB" id="797724at2"/>
<dbReference type="Proteomes" id="UP000293874">
    <property type="component" value="Unassembled WGS sequence"/>
</dbReference>
<reference evidence="1 2" key="1">
    <citation type="submission" date="2019-02" db="EMBL/GenBank/DDBJ databases">
        <title>Genomic Encyclopedia of Type Strains, Phase IV (KMG-IV): sequencing the most valuable type-strain genomes for metagenomic binning, comparative biology and taxonomic classification.</title>
        <authorList>
            <person name="Goeker M."/>
        </authorList>
    </citation>
    <scope>NUCLEOTIDE SEQUENCE [LARGE SCALE GENOMIC DNA]</scope>
    <source>
        <strain evidence="1 2">DSM 18116</strain>
    </source>
</reference>
<protein>
    <submittedName>
        <fullName evidence="1">Uncharacterized protein</fullName>
    </submittedName>
</protein>
<dbReference type="RefSeq" id="WP_130540611.1">
    <property type="nucleotide sequence ID" value="NZ_CP042431.1"/>
</dbReference>
<sequence length="403" mass="45770">MSISGNNGLNKTRLSIPKEVTAGLIDKLGSSMTAALEGVVDLQIPSEVFYRGFGVIPSLFLFVFTWIRTCRGTLIIDIDPNNKQGLADFIESNYGYVIVITVWKDTKIVAKDGTDLKPLLREHTNNMRKRIDFLQDLPNFEIVIPNFDHYPVDKGLSHWFYINNYSFASVPSELDNTTYRIFEKISSIYRSRITNAVSDLLDTTTRIIWELMGNTNEHAIKDHLDQKTLSPNTRGLYIKLHQSSKANFEKNAKEDPALLEYYAKSLIDGDNLVLEISVFDSGPGMVKRYKGSDWAEDAEVYEDVNIIKTCLVRGESSVKGPARMNKGYGLDDVLKLLDQKRGFLKIRTGRVSLFRDLTATPYVESQNTKDIKLYDCNTLSSEDFQDLCWFEGTQITMAYPITK</sequence>
<gene>
    <name evidence="1" type="ORF">EV199_2188</name>
</gene>
<dbReference type="AlphaFoldDB" id="A0A4V2F276"/>
<name>A0A4V2F276_9BACT</name>
<proteinExistence type="predicted"/>
<evidence type="ECO:0000313" key="2">
    <source>
        <dbReference type="Proteomes" id="UP000293874"/>
    </source>
</evidence>